<dbReference type="PROSITE" id="PS51278">
    <property type="entry name" value="GATASE_TYPE_2"/>
    <property type="match status" value="1"/>
</dbReference>
<evidence type="ECO:0000256" key="1">
    <source>
        <dbReference type="ARBA" id="ARBA00005752"/>
    </source>
</evidence>
<proteinExistence type="inferred from homology"/>
<dbReference type="CDD" id="cd00712">
    <property type="entry name" value="AsnB"/>
    <property type="match status" value="1"/>
</dbReference>
<feature type="binding site" evidence="7">
    <location>
        <position position="106"/>
    </location>
    <ligand>
        <name>L-glutamine</name>
        <dbReference type="ChEBI" id="CHEBI:58359"/>
    </ligand>
</feature>
<dbReference type="PANTHER" id="PTHR43284:SF1">
    <property type="entry name" value="ASPARAGINE SYNTHETASE"/>
    <property type="match status" value="1"/>
</dbReference>
<dbReference type="AlphaFoldDB" id="A0AAD7JEC0"/>
<evidence type="ECO:0000259" key="9">
    <source>
        <dbReference type="PROSITE" id="PS51278"/>
    </source>
</evidence>
<feature type="binding site" evidence="7">
    <location>
        <begin position="375"/>
        <end position="376"/>
    </location>
    <ligand>
        <name>ATP</name>
        <dbReference type="ChEBI" id="CHEBI:30616"/>
    </ligand>
</feature>
<organism evidence="10 11">
    <name type="scientific">Mycena metata</name>
    <dbReference type="NCBI Taxonomy" id="1033252"/>
    <lineage>
        <taxon>Eukaryota</taxon>
        <taxon>Fungi</taxon>
        <taxon>Dikarya</taxon>
        <taxon>Basidiomycota</taxon>
        <taxon>Agaricomycotina</taxon>
        <taxon>Agaricomycetes</taxon>
        <taxon>Agaricomycetidae</taxon>
        <taxon>Agaricales</taxon>
        <taxon>Marasmiineae</taxon>
        <taxon>Mycenaceae</taxon>
        <taxon>Mycena</taxon>
    </lineage>
</organism>
<dbReference type="PIRSF" id="PIRSF001589">
    <property type="entry name" value="Asn_synthetase_glu-h"/>
    <property type="match status" value="1"/>
</dbReference>
<dbReference type="SUPFAM" id="SSF52402">
    <property type="entry name" value="Adenine nucleotide alpha hydrolases-like"/>
    <property type="match status" value="1"/>
</dbReference>
<dbReference type="InterPro" id="IPR051786">
    <property type="entry name" value="ASN_synthetase/amidase"/>
</dbReference>
<evidence type="ECO:0000313" key="10">
    <source>
        <dbReference type="EMBL" id="KAJ7762636.1"/>
    </source>
</evidence>
<evidence type="ECO:0000313" key="11">
    <source>
        <dbReference type="Proteomes" id="UP001215598"/>
    </source>
</evidence>
<dbReference type="CDD" id="cd01991">
    <property type="entry name" value="Asn_synthase_B_C"/>
    <property type="match status" value="1"/>
</dbReference>
<evidence type="ECO:0000256" key="3">
    <source>
        <dbReference type="ARBA" id="ARBA00022840"/>
    </source>
</evidence>
<evidence type="ECO:0000256" key="6">
    <source>
        <dbReference type="PIRSR" id="PIRSR001589-1"/>
    </source>
</evidence>
<reference evidence="10" key="1">
    <citation type="submission" date="2023-03" db="EMBL/GenBank/DDBJ databases">
        <title>Massive genome expansion in bonnet fungi (Mycena s.s.) driven by repeated elements and novel gene families across ecological guilds.</title>
        <authorList>
            <consortium name="Lawrence Berkeley National Laboratory"/>
            <person name="Harder C.B."/>
            <person name="Miyauchi S."/>
            <person name="Viragh M."/>
            <person name="Kuo A."/>
            <person name="Thoen E."/>
            <person name="Andreopoulos B."/>
            <person name="Lu D."/>
            <person name="Skrede I."/>
            <person name="Drula E."/>
            <person name="Henrissat B."/>
            <person name="Morin E."/>
            <person name="Kohler A."/>
            <person name="Barry K."/>
            <person name="LaButti K."/>
            <person name="Morin E."/>
            <person name="Salamov A."/>
            <person name="Lipzen A."/>
            <person name="Mereny Z."/>
            <person name="Hegedus B."/>
            <person name="Baldrian P."/>
            <person name="Stursova M."/>
            <person name="Weitz H."/>
            <person name="Taylor A."/>
            <person name="Grigoriev I.V."/>
            <person name="Nagy L.G."/>
            <person name="Martin F."/>
            <person name="Kauserud H."/>
        </authorList>
    </citation>
    <scope>NUCLEOTIDE SEQUENCE</scope>
    <source>
        <strain evidence="10">CBHHK182m</strain>
    </source>
</reference>
<dbReference type="PANTHER" id="PTHR43284">
    <property type="entry name" value="ASPARAGINE SYNTHETASE (GLUTAMINE-HYDROLYZING)"/>
    <property type="match status" value="1"/>
</dbReference>
<dbReference type="InterPro" id="IPR006426">
    <property type="entry name" value="Asn_synth_AEB"/>
</dbReference>
<feature type="site" description="Important for beta-aspartyl-AMP intermediate formation" evidence="8">
    <location>
        <position position="377"/>
    </location>
</feature>
<protein>
    <submittedName>
        <fullName evidence="10">Asparagine synthase</fullName>
    </submittedName>
</protein>
<keyword evidence="6" id="KW-0061">Asparagine biosynthesis</keyword>
<sequence>MCGLIAVFHPDEVVRPATNTLKSQLEASLELIKHRGPDSRGIYISPNVQVGLGHARLSIIDLVTGQQPMSDEDELIHCVVNGELYDHERIRTELRQQGHRFKTKSDSELVVQLYKRDGVNLLFHLRGEFAFVLYDAKRRLLFVARDRFGIKPLYYTVSNGRIMFASEIKAFMGLGWQAAWDVESIAQSGECCDDRTVFRGVKKLAPGNFALCRGSGYMKVQAYWDLTYSAATAPPTTTVDSMIATVREHLVESVRLRLRSDVPLAVYLSGGLDSSAVAGIATHLLRQNDPTARVSTFTLAYPGDQQGNDEGPMATRTAVHLGAATHMVNVDEAALVSTLEESVWHSEQPNTTFHGAGKIILSRHVRNRGFKVVLSGEGSDEIFGGYGFLPVDYLRDPDPAAHGLGIALPSNEERFALLAEYTKTSGLPQFASSGTAFDTGSSTELVSIKTHRALGGVLRIAAPVFNHKVWDFCGPQDVPGNFAEAADPILREYSLSGRYHSLNVAMYITAKTLLSQVILNQSGDRPDMANSIESRPPFLDHHLVEYVNTLPPSLKIRPIPGEKPGQWTLTEKWILREAVKPFVTEEIYLRKKEPYNPPPANSASAGSGLMPLQAHLKARITQTSIDRLGFLDWLSIKGMLDGYLASPTFPTHGAIDARASALMGVLSLIVLQERFNVPPAQL</sequence>
<keyword evidence="2 5" id="KW-0547">Nucleotide-binding</keyword>
<evidence type="ECO:0000256" key="7">
    <source>
        <dbReference type="PIRSR" id="PIRSR001589-2"/>
    </source>
</evidence>
<dbReference type="Gene3D" id="3.60.20.10">
    <property type="entry name" value="Glutamine Phosphoribosylpyrophosphate, subunit 1, domain 1"/>
    <property type="match status" value="1"/>
</dbReference>
<keyword evidence="11" id="KW-1185">Reference proteome</keyword>
<dbReference type="InterPro" id="IPR014729">
    <property type="entry name" value="Rossmann-like_a/b/a_fold"/>
</dbReference>
<evidence type="ECO:0000256" key="4">
    <source>
        <dbReference type="ARBA" id="ARBA00022962"/>
    </source>
</evidence>
<dbReference type="Pfam" id="PF00733">
    <property type="entry name" value="Asn_synthase"/>
    <property type="match status" value="1"/>
</dbReference>
<evidence type="ECO:0000256" key="8">
    <source>
        <dbReference type="PIRSR" id="PIRSR001589-3"/>
    </source>
</evidence>
<dbReference type="InterPro" id="IPR033738">
    <property type="entry name" value="AsnB_N"/>
</dbReference>
<dbReference type="EMBL" id="JARKIB010000032">
    <property type="protein sequence ID" value="KAJ7762636.1"/>
    <property type="molecule type" value="Genomic_DNA"/>
</dbReference>
<keyword evidence="6" id="KW-0028">Amino-acid biosynthesis</keyword>
<evidence type="ECO:0000256" key="2">
    <source>
        <dbReference type="ARBA" id="ARBA00022741"/>
    </source>
</evidence>
<dbReference type="InterPro" id="IPR001962">
    <property type="entry name" value="Asn_synthase"/>
</dbReference>
<comment type="caution">
    <text evidence="10">The sequence shown here is derived from an EMBL/GenBank/DDBJ whole genome shotgun (WGS) entry which is preliminary data.</text>
</comment>
<dbReference type="InterPro" id="IPR017932">
    <property type="entry name" value="GATase_2_dom"/>
</dbReference>
<dbReference type="GO" id="GO:0005829">
    <property type="term" value="C:cytosol"/>
    <property type="evidence" value="ECO:0007669"/>
    <property type="project" value="TreeGrafter"/>
</dbReference>
<keyword evidence="3 5" id="KW-0067">ATP-binding</keyword>
<feature type="active site" description="For GATase activity" evidence="6">
    <location>
        <position position="2"/>
    </location>
</feature>
<dbReference type="Proteomes" id="UP001215598">
    <property type="component" value="Unassembled WGS sequence"/>
</dbReference>
<keyword evidence="4 6" id="KW-0315">Glutamine amidotransferase</keyword>
<gene>
    <name evidence="10" type="ORF">B0H16DRAFT_1884073</name>
</gene>
<dbReference type="GO" id="GO:0004066">
    <property type="term" value="F:asparagine synthase (glutamine-hydrolyzing) activity"/>
    <property type="evidence" value="ECO:0007669"/>
    <property type="project" value="InterPro"/>
</dbReference>
<dbReference type="NCBIfam" id="TIGR01536">
    <property type="entry name" value="asn_synth_AEB"/>
    <property type="match status" value="1"/>
</dbReference>
<name>A0AAD7JEC0_9AGAR</name>
<feature type="domain" description="Glutamine amidotransferase type-2" evidence="9">
    <location>
        <begin position="2"/>
        <end position="215"/>
    </location>
</feature>
<dbReference type="GO" id="GO:0006529">
    <property type="term" value="P:asparagine biosynthetic process"/>
    <property type="evidence" value="ECO:0007669"/>
    <property type="project" value="UniProtKB-KW"/>
</dbReference>
<dbReference type="GO" id="GO:0005524">
    <property type="term" value="F:ATP binding"/>
    <property type="evidence" value="ECO:0007669"/>
    <property type="project" value="UniProtKB-KW"/>
</dbReference>
<dbReference type="Pfam" id="PF13537">
    <property type="entry name" value="GATase_7"/>
    <property type="match status" value="1"/>
</dbReference>
<comment type="similarity">
    <text evidence="1">Belongs to the asparagine synthetase family.</text>
</comment>
<evidence type="ECO:0000256" key="5">
    <source>
        <dbReference type="PIRNR" id="PIRNR001589"/>
    </source>
</evidence>
<dbReference type="SUPFAM" id="SSF56235">
    <property type="entry name" value="N-terminal nucleophile aminohydrolases (Ntn hydrolases)"/>
    <property type="match status" value="1"/>
</dbReference>
<dbReference type="Gene3D" id="3.40.50.620">
    <property type="entry name" value="HUPs"/>
    <property type="match status" value="2"/>
</dbReference>
<dbReference type="InterPro" id="IPR029055">
    <property type="entry name" value="Ntn_hydrolases_N"/>
</dbReference>
<accession>A0AAD7JEC0</accession>